<sequence length="414" mass="46078">MKGRKGKTPSTMSGGVSSRTRAIKAVSDGNELAREDVVHQDSTTVRETTVVSLSVDSESEDMSSVSSKNDVLEARRFRSMTFLNHEVILKTSYQRNIISKTLEAGRELSRTGSKHDGKTGNGTKTLISVLWNFSGKPKTRKIFFVKVRIHLEFIKKYSAQQNRREKYSGFIADQKFTGRTKIRPMDQEARGGSLHGFRTWCQPSNKLSVSRSSRCRRAWKLYMKPDILTSGRSGGVLHVSWTCSQTCGARGAAAHTSGIMRSDTWAATNPKLIAPRESSVQLKVNQMKISSDGKQVNVVPSNFYDGEAEDLSIAVRPRQSCSVMVKWMFCPELVQIHGFRSVEVLLDTPPESPKNCLEAKGGSVRVQISPSRPVSVFMIKPRVCPSRDQFSTVQSRRSSWVLAKSSPINQLLLA</sequence>
<gene>
    <name evidence="2" type="ORF">F2Q68_00015216</name>
</gene>
<evidence type="ECO:0000313" key="3">
    <source>
        <dbReference type="Proteomes" id="UP000712281"/>
    </source>
</evidence>
<reference evidence="2" key="1">
    <citation type="submission" date="2019-12" db="EMBL/GenBank/DDBJ databases">
        <title>Genome sequencing and annotation of Brassica cretica.</title>
        <authorList>
            <person name="Studholme D.J."/>
            <person name="Sarris P.F."/>
        </authorList>
    </citation>
    <scope>NUCLEOTIDE SEQUENCE</scope>
    <source>
        <strain evidence="2">PFS-001/15</strain>
        <tissue evidence="2">Leaf</tissue>
    </source>
</reference>
<dbReference type="Proteomes" id="UP000712281">
    <property type="component" value="Unassembled WGS sequence"/>
</dbReference>
<name>A0A8S9HN89_BRACR</name>
<evidence type="ECO:0000313" key="2">
    <source>
        <dbReference type="EMBL" id="KAF2556768.1"/>
    </source>
</evidence>
<accession>A0A8S9HN89</accession>
<evidence type="ECO:0000256" key="1">
    <source>
        <dbReference type="SAM" id="MobiDB-lite"/>
    </source>
</evidence>
<protein>
    <submittedName>
        <fullName evidence="2">Uncharacterized protein</fullName>
    </submittedName>
</protein>
<dbReference type="EMBL" id="QGKW02001940">
    <property type="protein sequence ID" value="KAF2556768.1"/>
    <property type="molecule type" value="Genomic_DNA"/>
</dbReference>
<organism evidence="2 3">
    <name type="scientific">Brassica cretica</name>
    <name type="common">Mustard</name>
    <dbReference type="NCBI Taxonomy" id="69181"/>
    <lineage>
        <taxon>Eukaryota</taxon>
        <taxon>Viridiplantae</taxon>
        <taxon>Streptophyta</taxon>
        <taxon>Embryophyta</taxon>
        <taxon>Tracheophyta</taxon>
        <taxon>Spermatophyta</taxon>
        <taxon>Magnoliopsida</taxon>
        <taxon>eudicotyledons</taxon>
        <taxon>Gunneridae</taxon>
        <taxon>Pentapetalae</taxon>
        <taxon>rosids</taxon>
        <taxon>malvids</taxon>
        <taxon>Brassicales</taxon>
        <taxon>Brassicaceae</taxon>
        <taxon>Brassiceae</taxon>
        <taxon>Brassica</taxon>
    </lineage>
</organism>
<proteinExistence type="predicted"/>
<dbReference type="AlphaFoldDB" id="A0A8S9HN89"/>
<feature type="region of interest" description="Disordered" evidence="1">
    <location>
        <begin position="1"/>
        <end position="41"/>
    </location>
</feature>
<comment type="caution">
    <text evidence="2">The sequence shown here is derived from an EMBL/GenBank/DDBJ whole genome shotgun (WGS) entry which is preliminary data.</text>
</comment>
<feature type="compositionally biased region" description="Polar residues" evidence="1">
    <location>
        <begin position="8"/>
        <end position="20"/>
    </location>
</feature>